<dbReference type="Proteomes" id="UP000053859">
    <property type="component" value="Unassembled WGS sequence"/>
</dbReference>
<keyword evidence="2" id="KW-1185">Reference proteome</keyword>
<accession>A0A0K8PSK0</accession>
<dbReference type="EMBL" id="DF968354">
    <property type="protein sequence ID" value="GAP50831.1"/>
    <property type="molecule type" value="Genomic_DNA"/>
</dbReference>
<organism evidence="1 2">
    <name type="scientific">Streptomyces azureus</name>
    <dbReference type="NCBI Taxonomy" id="146537"/>
    <lineage>
        <taxon>Bacteria</taxon>
        <taxon>Bacillati</taxon>
        <taxon>Actinomycetota</taxon>
        <taxon>Actinomycetes</taxon>
        <taxon>Kitasatosporales</taxon>
        <taxon>Streptomycetaceae</taxon>
        <taxon>Streptomyces</taxon>
    </lineage>
</organism>
<protein>
    <submittedName>
        <fullName evidence="1">DEAD/DEAH box helicase</fullName>
    </submittedName>
</protein>
<evidence type="ECO:0000313" key="1">
    <source>
        <dbReference type="EMBL" id="GAP50831.1"/>
    </source>
</evidence>
<name>A0A0K8PSK0_STRAJ</name>
<keyword evidence="1" id="KW-0067">ATP-binding</keyword>
<proteinExistence type="predicted"/>
<gene>
    <name evidence="1" type="ORF">SAZU_5690</name>
</gene>
<sequence length="173" mass="18485">MARFNKDDPGCHSEIVFVGNVGLRSFTETSSTVPPPHATAELVVDILASPSYLNVEFREVTLIIEVKSPSGVQFVDHSRRNNYRWGVPSGSSWDESNPGAPTNKLRIRWEAGSLLSGPLNGRSHYVGVHGLPGGSALEFSAVAAASRVTAATSSCPLRVDDLHVGERLAGYLG</sequence>
<dbReference type="GO" id="GO:0004386">
    <property type="term" value="F:helicase activity"/>
    <property type="evidence" value="ECO:0007669"/>
    <property type="project" value="UniProtKB-KW"/>
</dbReference>
<keyword evidence="1" id="KW-0378">Hydrolase</keyword>
<keyword evidence="1" id="KW-0547">Nucleotide-binding</keyword>
<evidence type="ECO:0000313" key="2">
    <source>
        <dbReference type="Proteomes" id="UP000053859"/>
    </source>
</evidence>
<dbReference type="AlphaFoldDB" id="A0A0K8PSK0"/>
<reference evidence="1" key="1">
    <citation type="journal article" date="2015" name="Genome Announc.">
        <title>Draft Genome Sequence of Thiostrepton-Producing Streptomyces azureus ATCC 14921.</title>
        <authorList>
            <person name="Sakihara K."/>
            <person name="Maeda J."/>
            <person name="Tashiro K."/>
            <person name="Fujino Y."/>
            <person name="Kuhara S."/>
            <person name="Ohshima T."/>
            <person name="Ogata S."/>
            <person name="Doi K."/>
        </authorList>
    </citation>
    <scope>NUCLEOTIDE SEQUENCE [LARGE SCALE GENOMIC DNA]</scope>
    <source>
        <strain evidence="1">ATCC14921</strain>
    </source>
</reference>
<dbReference type="PATRIC" id="fig|146537.3.peg.5992"/>
<keyword evidence="1" id="KW-0347">Helicase</keyword>